<comment type="caution">
    <text evidence="13">The sequence shown here is derived from an EMBL/GenBank/DDBJ whole genome shotgun (WGS) entry which is preliminary data.</text>
</comment>
<evidence type="ECO:0000313" key="14">
    <source>
        <dbReference type="Proteomes" id="UP001549076"/>
    </source>
</evidence>
<evidence type="ECO:0000256" key="3">
    <source>
        <dbReference type="ARBA" id="ARBA00022475"/>
    </source>
</evidence>
<dbReference type="PROSITE" id="PS50893">
    <property type="entry name" value="ABC_TRANSPORTER_2"/>
    <property type="match status" value="1"/>
</dbReference>
<evidence type="ECO:0000256" key="7">
    <source>
        <dbReference type="ARBA" id="ARBA00022840"/>
    </source>
</evidence>
<evidence type="ECO:0000256" key="2">
    <source>
        <dbReference type="ARBA" id="ARBA00022448"/>
    </source>
</evidence>
<keyword evidence="11" id="KW-0472">Membrane</keyword>
<keyword evidence="8" id="KW-1278">Translocase</keyword>
<evidence type="ECO:0000256" key="10">
    <source>
        <dbReference type="ARBA" id="ARBA00023065"/>
    </source>
</evidence>
<dbReference type="PANTHER" id="PTHR42781">
    <property type="entry name" value="SPERMIDINE/PUTRESCINE IMPORT ATP-BINDING PROTEIN POTA"/>
    <property type="match status" value="1"/>
</dbReference>
<keyword evidence="6" id="KW-0547">Nucleotide-binding</keyword>
<sequence length="353" mass="36626">MSFLELSGLRKSYGPVGARVAAVDGVDLAVASGGRTAIVGPSGCGKTTLLRLIAGFERPDAGSIELDGTRLAGPDAFVPAYRRPIGLVAQDGALFPHLSIAANIGFGIARDAPDRQARIAELVRLVGLDEAFLQRRPHQLSGGQQQRVALARALARKPRLMLLDEPFSALDTGLRASMRKAVAGVLEAAGVTTILVTHDQAEALSFADQVAVMRAGSLIQAGTPRDLYLRPRNRMVAEFLGEAIILPARIEDGRAHCLLGVVPVDSTVRHEAAEILLRPEQIGLEAGAAAPAGGVDVVVTDSEFSGPTCTLSVRVANGAGEAGALVLRRAAAGAPEVGTSARLTVSGSAHLLD</sequence>
<dbReference type="InterPro" id="IPR017871">
    <property type="entry name" value="ABC_transporter-like_CS"/>
</dbReference>
<dbReference type="InterPro" id="IPR003593">
    <property type="entry name" value="AAA+_ATPase"/>
</dbReference>
<dbReference type="Pfam" id="PF00005">
    <property type="entry name" value="ABC_tran"/>
    <property type="match status" value="1"/>
</dbReference>
<evidence type="ECO:0000256" key="11">
    <source>
        <dbReference type="ARBA" id="ARBA00023136"/>
    </source>
</evidence>
<dbReference type="SUPFAM" id="SSF50331">
    <property type="entry name" value="MOP-like"/>
    <property type="match status" value="1"/>
</dbReference>
<keyword evidence="7 13" id="KW-0067">ATP-binding</keyword>
<keyword evidence="3" id="KW-1003">Cell membrane</keyword>
<evidence type="ECO:0000256" key="4">
    <source>
        <dbReference type="ARBA" id="ARBA00022496"/>
    </source>
</evidence>
<evidence type="ECO:0000256" key="9">
    <source>
        <dbReference type="ARBA" id="ARBA00023004"/>
    </source>
</evidence>
<dbReference type="Pfam" id="PF08402">
    <property type="entry name" value="TOBE_2"/>
    <property type="match status" value="1"/>
</dbReference>
<dbReference type="SUPFAM" id="SSF52540">
    <property type="entry name" value="P-loop containing nucleoside triphosphate hydrolases"/>
    <property type="match status" value="1"/>
</dbReference>
<evidence type="ECO:0000259" key="12">
    <source>
        <dbReference type="PROSITE" id="PS50893"/>
    </source>
</evidence>
<protein>
    <submittedName>
        <fullName evidence="13">Iron(III) transport system ATP-binding protein</fullName>
    </submittedName>
</protein>
<dbReference type="PANTHER" id="PTHR42781:SF5">
    <property type="entry name" value="PUTRESCINE TRANSPORT ATP-BINDING PROTEIN POTG"/>
    <property type="match status" value="1"/>
</dbReference>
<dbReference type="RefSeq" id="WP_354197939.1">
    <property type="nucleotide sequence ID" value="NZ_JBEPML010000017.1"/>
</dbReference>
<evidence type="ECO:0000256" key="8">
    <source>
        <dbReference type="ARBA" id="ARBA00022967"/>
    </source>
</evidence>
<keyword evidence="10" id="KW-0406">Ion transport</keyword>
<evidence type="ECO:0000256" key="5">
    <source>
        <dbReference type="ARBA" id="ARBA00022519"/>
    </source>
</evidence>
<evidence type="ECO:0000313" key="13">
    <source>
        <dbReference type="EMBL" id="MET3793769.1"/>
    </source>
</evidence>
<reference evidence="13 14" key="1">
    <citation type="submission" date="2024-06" db="EMBL/GenBank/DDBJ databases">
        <title>Genomic Encyclopedia of Type Strains, Phase IV (KMG-IV): sequencing the most valuable type-strain genomes for metagenomic binning, comparative biology and taxonomic classification.</title>
        <authorList>
            <person name="Goeker M."/>
        </authorList>
    </citation>
    <scope>NUCLEOTIDE SEQUENCE [LARGE SCALE GENOMIC DNA]</scope>
    <source>
        <strain evidence="13 14">DSM 27865</strain>
    </source>
</reference>
<dbReference type="PROSITE" id="PS00211">
    <property type="entry name" value="ABC_TRANSPORTER_1"/>
    <property type="match status" value="1"/>
</dbReference>
<dbReference type="InterPro" id="IPR027417">
    <property type="entry name" value="P-loop_NTPase"/>
</dbReference>
<dbReference type="EMBL" id="JBEPML010000017">
    <property type="protein sequence ID" value="MET3793769.1"/>
    <property type="molecule type" value="Genomic_DNA"/>
</dbReference>
<dbReference type="InterPro" id="IPR003439">
    <property type="entry name" value="ABC_transporter-like_ATP-bd"/>
</dbReference>
<dbReference type="InterPro" id="IPR013611">
    <property type="entry name" value="Transp-assoc_OB_typ2"/>
</dbReference>
<dbReference type="GO" id="GO:0005524">
    <property type="term" value="F:ATP binding"/>
    <property type="evidence" value="ECO:0007669"/>
    <property type="project" value="UniProtKB-KW"/>
</dbReference>
<proteinExistence type="inferred from homology"/>
<organism evidence="13 14">
    <name type="scientific">Aquamicrobium terrae</name>
    <dbReference type="NCBI Taxonomy" id="1324945"/>
    <lineage>
        <taxon>Bacteria</taxon>
        <taxon>Pseudomonadati</taxon>
        <taxon>Pseudomonadota</taxon>
        <taxon>Alphaproteobacteria</taxon>
        <taxon>Hyphomicrobiales</taxon>
        <taxon>Phyllobacteriaceae</taxon>
        <taxon>Aquamicrobium</taxon>
    </lineage>
</organism>
<comment type="similarity">
    <text evidence="1">Belongs to the ABC transporter superfamily.</text>
</comment>
<dbReference type="InterPro" id="IPR015853">
    <property type="entry name" value="ABC_transpr_FbpC"/>
</dbReference>
<dbReference type="SMART" id="SM00382">
    <property type="entry name" value="AAA"/>
    <property type="match status" value="1"/>
</dbReference>
<keyword evidence="14" id="KW-1185">Reference proteome</keyword>
<evidence type="ECO:0000256" key="1">
    <source>
        <dbReference type="ARBA" id="ARBA00005417"/>
    </source>
</evidence>
<keyword evidence="2" id="KW-0813">Transport</keyword>
<keyword evidence="5" id="KW-0997">Cell inner membrane</keyword>
<evidence type="ECO:0000256" key="6">
    <source>
        <dbReference type="ARBA" id="ARBA00022741"/>
    </source>
</evidence>
<dbReference type="Gene3D" id="2.40.50.450">
    <property type="match status" value="1"/>
</dbReference>
<dbReference type="Proteomes" id="UP001549076">
    <property type="component" value="Unassembled WGS sequence"/>
</dbReference>
<keyword evidence="4" id="KW-0410">Iron transport</keyword>
<gene>
    <name evidence="13" type="ORF">ABID37_004007</name>
</gene>
<dbReference type="CDD" id="cd03259">
    <property type="entry name" value="ABC_Carb_Solutes_like"/>
    <property type="match status" value="1"/>
</dbReference>
<dbReference type="Gene3D" id="3.40.50.300">
    <property type="entry name" value="P-loop containing nucleotide triphosphate hydrolases"/>
    <property type="match status" value="1"/>
</dbReference>
<accession>A0ABV2N4C6</accession>
<keyword evidence="9" id="KW-0408">Iron</keyword>
<dbReference type="InterPro" id="IPR008995">
    <property type="entry name" value="Mo/tungstate-bd_C_term_dom"/>
</dbReference>
<name>A0ABV2N4C6_9HYPH</name>
<dbReference type="InterPro" id="IPR050093">
    <property type="entry name" value="ABC_SmlMolc_Importer"/>
</dbReference>
<feature type="domain" description="ABC transporter" evidence="12">
    <location>
        <begin position="4"/>
        <end position="240"/>
    </location>
</feature>